<comment type="subcellular location">
    <subcellularLocation>
        <location evidence="2">Membrane</location>
        <topology evidence="2">Single-pass membrane protein</topology>
    </subcellularLocation>
</comment>
<evidence type="ECO:0000313" key="15">
    <source>
        <dbReference type="EMBL" id="EFJ06971.1"/>
    </source>
</evidence>
<evidence type="ECO:0000256" key="4">
    <source>
        <dbReference type="ARBA" id="ARBA00012483"/>
    </source>
</evidence>
<dbReference type="PROSITE" id="PS50089">
    <property type="entry name" value="ZF_RING_2"/>
    <property type="match status" value="1"/>
</dbReference>
<dbReference type="Gramene" id="EFJ06971">
    <property type="protein sequence ID" value="EFJ06971"/>
    <property type="gene ID" value="SELMODRAFT_9208"/>
</dbReference>
<evidence type="ECO:0000256" key="3">
    <source>
        <dbReference type="ARBA" id="ARBA00004906"/>
    </source>
</evidence>
<dbReference type="EMBL" id="GL377666">
    <property type="protein sequence ID" value="EFJ09087.1"/>
    <property type="molecule type" value="Genomic_DNA"/>
</dbReference>
<keyword evidence="8 13" id="KW-0863">Zinc-finger</keyword>
<keyword evidence="17" id="KW-1185">Reference proteome</keyword>
<gene>
    <name evidence="16" type="ORF">SELMODRAFT_19757</name>
    <name evidence="15" type="ORF">SELMODRAFT_9208</name>
</gene>
<keyword evidence="7" id="KW-0479">Metal-binding</keyword>
<keyword evidence="6" id="KW-0812">Transmembrane</keyword>
<organism evidence="17">
    <name type="scientific">Selaginella moellendorffii</name>
    <name type="common">Spikemoss</name>
    <dbReference type="NCBI Taxonomy" id="88036"/>
    <lineage>
        <taxon>Eukaryota</taxon>
        <taxon>Viridiplantae</taxon>
        <taxon>Streptophyta</taxon>
        <taxon>Embryophyta</taxon>
        <taxon>Tracheophyta</taxon>
        <taxon>Lycopodiopsida</taxon>
        <taxon>Selaginellales</taxon>
        <taxon>Selaginellaceae</taxon>
        <taxon>Selaginella</taxon>
    </lineage>
</organism>
<evidence type="ECO:0000313" key="17">
    <source>
        <dbReference type="Proteomes" id="UP000001514"/>
    </source>
</evidence>
<dbReference type="GO" id="GO:0016020">
    <property type="term" value="C:membrane"/>
    <property type="evidence" value="ECO:0007669"/>
    <property type="project" value="UniProtKB-SubCell"/>
</dbReference>
<dbReference type="OMA" id="IRECCIC"/>
<evidence type="ECO:0000259" key="14">
    <source>
        <dbReference type="PROSITE" id="PS50089"/>
    </source>
</evidence>
<evidence type="ECO:0000256" key="10">
    <source>
        <dbReference type="ARBA" id="ARBA00022833"/>
    </source>
</evidence>
<dbReference type="GO" id="GO:0061630">
    <property type="term" value="F:ubiquitin protein ligase activity"/>
    <property type="evidence" value="ECO:0007669"/>
    <property type="project" value="UniProtKB-EC"/>
</dbReference>
<comment type="pathway">
    <text evidence="3">Protein modification; protein ubiquitination.</text>
</comment>
<dbReference type="SUPFAM" id="SSF57850">
    <property type="entry name" value="RING/U-box"/>
    <property type="match status" value="1"/>
</dbReference>
<evidence type="ECO:0000256" key="13">
    <source>
        <dbReference type="PROSITE-ProRule" id="PRU00175"/>
    </source>
</evidence>
<dbReference type="InterPro" id="IPR013083">
    <property type="entry name" value="Znf_RING/FYVE/PHD"/>
</dbReference>
<evidence type="ECO:0000256" key="11">
    <source>
        <dbReference type="ARBA" id="ARBA00022989"/>
    </source>
</evidence>
<evidence type="ECO:0000256" key="8">
    <source>
        <dbReference type="ARBA" id="ARBA00022771"/>
    </source>
</evidence>
<dbReference type="Pfam" id="PF13639">
    <property type="entry name" value="zf-RING_2"/>
    <property type="match status" value="1"/>
</dbReference>
<dbReference type="Gene3D" id="3.30.40.10">
    <property type="entry name" value="Zinc/RING finger domain, C3HC4 (zinc finger)"/>
    <property type="match status" value="1"/>
</dbReference>
<name>D8T2P7_SELML</name>
<keyword evidence="11" id="KW-1133">Transmembrane helix</keyword>
<dbReference type="AlphaFoldDB" id="D8T2P7"/>
<sequence>KGNKDGLECAVCLCKYEEREILRLLPKCKHAFHVDCVDTWLGSHSTCPLCRSHV</sequence>
<evidence type="ECO:0000256" key="5">
    <source>
        <dbReference type="ARBA" id="ARBA00022679"/>
    </source>
</evidence>
<dbReference type="PANTHER" id="PTHR46913:SF1">
    <property type="entry name" value="RING-H2 FINGER PROTEIN ATL16"/>
    <property type="match status" value="1"/>
</dbReference>
<dbReference type="InterPro" id="IPR001841">
    <property type="entry name" value="Znf_RING"/>
</dbReference>
<evidence type="ECO:0000256" key="2">
    <source>
        <dbReference type="ARBA" id="ARBA00004167"/>
    </source>
</evidence>
<dbReference type="EMBL" id="GL377691">
    <property type="protein sequence ID" value="EFJ06971.1"/>
    <property type="molecule type" value="Genomic_DNA"/>
</dbReference>
<evidence type="ECO:0000256" key="7">
    <source>
        <dbReference type="ARBA" id="ARBA00022723"/>
    </source>
</evidence>
<dbReference type="SMART" id="SM00184">
    <property type="entry name" value="RING"/>
    <property type="match status" value="1"/>
</dbReference>
<feature type="non-terminal residue" evidence="16">
    <location>
        <position position="54"/>
    </location>
</feature>
<dbReference type="GO" id="GO:0008270">
    <property type="term" value="F:zinc ion binding"/>
    <property type="evidence" value="ECO:0007669"/>
    <property type="project" value="UniProtKB-KW"/>
</dbReference>
<keyword evidence="5" id="KW-0808">Transferase</keyword>
<dbReference type="eggNOG" id="KOG0800">
    <property type="taxonomic scope" value="Eukaryota"/>
</dbReference>
<protein>
    <recommendedName>
        <fullName evidence="4">RING-type E3 ubiquitin transferase</fullName>
        <ecNumber evidence="4">2.3.2.27</ecNumber>
    </recommendedName>
</protein>
<dbReference type="HOGENOM" id="CLU_013137_21_6_1"/>
<dbReference type="InParanoid" id="D8T2P7"/>
<keyword evidence="9" id="KW-0833">Ubl conjugation pathway</keyword>
<reference evidence="16 17" key="1">
    <citation type="journal article" date="2011" name="Science">
        <title>The Selaginella genome identifies genetic changes associated with the evolution of vascular plants.</title>
        <authorList>
            <person name="Banks J.A."/>
            <person name="Nishiyama T."/>
            <person name="Hasebe M."/>
            <person name="Bowman J.L."/>
            <person name="Gribskov M."/>
            <person name="dePamphilis C."/>
            <person name="Albert V.A."/>
            <person name="Aono N."/>
            <person name="Aoyama T."/>
            <person name="Ambrose B.A."/>
            <person name="Ashton N.W."/>
            <person name="Axtell M.J."/>
            <person name="Barker E."/>
            <person name="Barker M.S."/>
            <person name="Bennetzen J.L."/>
            <person name="Bonawitz N.D."/>
            <person name="Chapple C."/>
            <person name="Cheng C."/>
            <person name="Correa L.G."/>
            <person name="Dacre M."/>
            <person name="DeBarry J."/>
            <person name="Dreyer I."/>
            <person name="Elias M."/>
            <person name="Engstrom E.M."/>
            <person name="Estelle M."/>
            <person name="Feng L."/>
            <person name="Finet C."/>
            <person name="Floyd S.K."/>
            <person name="Frommer W.B."/>
            <person name="Fujita T."/>
            <person name="Gramzow L."/>
            <person name="Gutensohn M."/>
            <person name="Harholt J."/>
            <person name="Hattori M."/>
            <person name="Heyl A."/>
            <person name="Hirai T."/>
            <person name="Hiwatashi Y."/>
            <person name="Ishikawa M."/>
            <person name="Iwata M."/>
            <person name="Karol K.G."/>
            <person name="Koehler B."/>
            <person name="Kolukisaoglu U."/>
            <person name="Kubo M."/>
            <person name="Kurata T."/>
            <person name="Lalonde S."/>
            <person name="Li K."/>
            <person name="Li Y."/>
            <person name="Litt A."/>
            <person name="Lyons E."/>
            <person name="Manning G."/>
            <person name="Maruyama T."/>
            <person name="Michael T.P."/>
            <person name="Mikami K."/>
            <person name="Miyazaki S."/>
            <person name="Morinaga S."/>
            <person name="Murata T."/>
            <person name="Mueller-Roeber B."/>
            <person name="Nelson D.R."/>
            <person name="Obara M."/>
            <person name="Oguri Y."/>
            <person name="Olmstead R.G."/>
            <person name="Onodera N."/>
            <person name="Petersen B.L."/>
            <person name="Pils B."/>
            <person name="Prigge M."/>
            <person name="Rensing S.A."/>
            <person name="Riano-Pachon D.M."/>
            <person name="Roberts A.W."/>
            <person name="Sato Y."/>
            <person name="Scheller H.V."/>
            <person name="Schulz B."/>
            <person name="Schulz C."/>
            <person name="Shakirov E.V."/>
            <person name="Shibagaki N."/>
            <person name="Shinohara N."/>
            <person name="Shippen D.E."/>
            <person name="Soerensen I."/>
            <person name="Sotooka R."/>
            <person name="Sugimoto N."/>
            <person name="Sugita M."/>
            <person name="Sumikawa N."/>
            <person name="Tanurdzic M."/>
            <person name="Theissen G."/>
            <person name="Ulvskov P."/>
            <person name="Wakazuki S."/>
            <person name="Weng J.K."/>
            <person name="Willats W.W."/>
            <person name="Wipf D."/>
            <person name="Wolf P.G."/>
            <person name="Yang L."/>
            <person name="Zimmer A.D."/>
            <person name="Zhu Q."/>
            <person name="Mitros T."/>
            <person name="Hellsten U."/>
            <person name="Loque D."/>
            <person name="Otillar R."/>
            <person name="Salamov A."/>
            <person name="Schmutz J."/>
            <person name="Shapiro H."/>
            <person name="Lindquist E."/>
            <person name="Lucas S."/>
            <person name="Rokhsar D."/>
            <person name="Grigoriev I.V."/>
        </authorList>
    </citation>
    <scope>NUCLEOTIDE SEQUENCE [LARGE SCALE GENOMIC DNA]</scope>
</reference>
<accession>D8T2P7</accession>
<feature type="domain" description="RING-type" evidence="14">
    <location>
        <begin position="9"/>
        <end position="51"/>
    </location>
</feature>
<dbReference type="GO" id="GO:0016567">
    <property type="term" value="P:protein ubiquitination"/>
    <property type="evidence" value="ECO:0007669"/>
    <property type="project" value="InterPro"/>
</dbReference>
<feature type="non-terminal residue" evidence="16">
    <location>
        <position position="1"/>
    </location>
</feature>
<evidence type="ECO:0000256" key="12">
    <source>
        <dbReference type="ARBA" id="ARBA00023136"/>
    </source>
</evidence>
<evidence type="ECO:0000256" key="6">
    <source>
        <dbReference type="ARBA" id="ARBA00022692"/>
    </source>
</evidence>
<dbReference type="EC" id="2.3.2.27" evidence="4"/>
<keyword evidence="12" id="KW-0472">Membrane</keyword>
<comment type="catalytic activity">
    <reaction evidence="1">
        <text>S-ubiquitinyl-[E2 ubiquitin-conjugating enzyme]-L-cysteine + [acceptor protein]-L-lysine = [E2 ubiquitin-conjugating enzyme]-L-cysteine + N(6)-ubiquitinyl-[acceptor protein]-L-lysine.</text>
        <dbReference type="EC" id="2.3.2.27"/>
    </reaction>
</comment>
<evidence type="ECO:0000256" key="9">
    <source>
        <dbReference type="ARBA" id="ARBA00022786"/>
    </source>
</evidence>
<dbReference type="PANTHER" id="PTHR46913">
    <property type="entry name" value="RING-H2 FINGER PROTEIN ATL16"/>
    <property type="match status" value="1"/>
</dbReference>
<dbReference type="KEGG" id="smo:SELMODRAFT_19757"/>
<dbReference type="InterPro" id="IPR044600">
    <property type="entry name" value="ATL1/ATL16-like"/>
</dbReference>
<evidence type="ECO:0000313" key="16">
    <source>
        <dbReference type="EMBL" id="EFJ09087.1"/>
    </source>
</evidence>
<evidence type="ECO:0000256" key="1">
    <source>
        <dbReference type="ARBA" id="ARBA00000900"/>
    </source>
</evidence>
<proteinExistence type="predicted"/>
<dbReference type="KEGG" id="smo:SELMODRAFT_9208"/>
<dbReference type="Proteomes" id="UP000001514">
    <property type="component" value="Unassembled WGS sequence"/>
</dbReference>
<keyword evidence="10" id="KW-0862">Zinc</keyword>
<dbReference type="Gramene" id="EFJ09087">
    <property type="protein sequence ID" value="EFJ09087"/>
    <property type="gene ID" value="SELMODRAFT_19757"/>
</dbReference>